<gene>
    <name evidence="2" type="ORF">CEG14_14030</name>
</gene>
<sequence>MTAGRPDTWRARGGDGAAAVQWLNGQASFLNTGALWGGAGGGGGAVGERYDVNWGFVGDGGNGGSGLVMSGTQQRFINQGAVYGGNAGAGFTSGVAGRAVQLDGSQSEIVQAGRMEAGRDAYGNYQDAVVIAGNDNTLTLVENSITIGNVRYTGTNNWLRIGGGSTAAVVLNGNLALGAGNTYSVRAAPNAADRLVVTGGANLAGAAFYLEAAPGAYTERYSQVVLRADGTFNQTRFASASTNLAYLSFDLVYSGDDRELLLNLGRTVIPEEGRAVRFADLVAGRNAQAVADAAETLGAGNAVYDAAINLPTGAPQGFFSALSGEAHAGVSAGLANLAGTVSAVPLDHLRGNLGAGMAAGAPTAAAGTSDAAPSAASLPSSLARPAWAQVVGNWQRFGATGDTQAMRQHTGGVFVGADHALGDGWRLGGALGYTDSKLTVDSLASRADVSSYSAIAYGGKAVALGAGTLKLMAGASYTWHDIGTERRVDAGGLNQQLDADYGASTTQLFGEAGYAFGAARGLTLEPYLGLGWAMQRTRGFAESGGSAALSGEAVHNNTRKATLGLRARQEVNWGGTAAALSAGLGWRHAFGDIRPESRLAFDAGESFTVTGAPIARNAALVELGVEAQVSRGASLGLSYAGQFGGGNRDQTASATVRWRF</sequence>
<reference evidence="2 3" key="1">
    <citation type="submission" date="2017-05" db="EMBL/GenBank/DDBJ databases">
        <title>Complete and WGS of Bordetella genogroups.</title>
        <authorList>
            <person name="Spilker T."/>
            <person name="LiPuma J."/>
        </authorList>
    </citation>
    <scope>NUCLEOTIDE SEQUENCE [LARGE SCALE GENOMIC DNA]</scope>
    <source>
        <strain evidence="2 3">AU17610</strain>
    </source>
</reference>
<dbReference type="InterPro" id="IPR006315">
    <property type="entry name" value="OM_autotransptr_brl_dom"/>
</dbReference>
<dbReference type="SMART" id="SM00869">
    <property type="entry name" value="Autotransporter"/>
    <property type="match status" value="1"/>
</dbReference>
<dbReference type="AlphaFoldDB" id="A0A261SH14"/>
<name>A0A261SH14_9BORD</name>
<evidence type="ECO:0000313" key="2">
    <source>
        <dbReference type="EMBL" id="OZI36738.1"/>
    </source>
</evidence>
<dbReference type="NCBIfam" id="TIGR01414">
    <property type="entry name" value="autotrans_barl"/>
    <property type="match status" value="1"/>
</dbReference>
<dbReference type="GO" id="GO:0019867">
    <property type="term" value="C:outer membrane"/>
    <property type="evidence" value="ECO:0007669"/>
    <property type="project" value="InterPro"/>
</dbReference>
<accession>A0A261SH14</accession>
<dbReference type="Gene3D" id="2.40.128.130">
    <property type="entry name" value="Autotransporter beta-domain"/>
    <property type="match status" value="1"/>
</dbReference>
<proteinExistence type="predicted"/>
<dbReference type="InterPro" id="IPR005546">
    <property type="entry name" value="Autotransporte_beta"/>
</dbReference>
<dbReference type="InterPro" id="IPR036709">
    <property type="entry name" value="Autotransporte_beta_dom_sf"/>
</dbReference>
<dbReference type="Proteomes" id="UP000217005">
    <property type="component" value="Unassembled WGS sequence"/>
</dbReference>
<organism evidence="2 3">
    <name type="scientific">Bordetella genomosp. 1</name>
    <dbReference type="NCBI Taxonomy" id="1395607"/>
    <lineage>
        <taxon>Bacteria</taxon>
        <taxon>Pseudomonadati</taxon>
        <taxon>Pseudomonadota</taxon>
        <taxon>Betaproteobacteria</taxon>
        <taxon>Burkholderiales</taxon>
        <taxon>Alcaligenaceae</taxon>
        <taxon>Bordetella</taxon>
    </lineage>
</organism>
<protein>
    <submittedName>
        <fullName evidence="2">Autotransporter outer membrane beta-barrel domain-containing protein</fullName>
    </submittedName>
</protein>
<dbReference type="Pfam" id="PF03797">
    <property type="entry name" value="Autotransporter"/>
    <property type="match status" value="1"/>
</dbReference>
<evidence type="ECO:0000313" key="3">
    <source>
        <dbReference type="Proteomes" id="UP000217005"/>
    </source>
</evidence>
<dbReference type="EMBL" id="NEVL01000003">
    <property type="protein sequence ID" value="OZI36738.1"/>
    <property type="molecule type" value="Genomic_DNA"/>
</dbReference>
<comment type="caution">
    <text evidence="2">The sequence shown here is derived from an EMBL/GenBank/DDBJ whole genome shotgun (WGS) entry which is preliminary data.</text>
</comment>
<dbReference type="SUPFAM" id="SSF103515">
    <property type="entry name" value="Autotransporter"/>
    <property type="match status" value="1"/>
</dbReference>
<evidence type="ECO:0000259" key="1">
    <source>
        <dbReference type="PROSITE" id="PS51208"/>
    </source>
</evidence>
<dbReference type="OrthoDB" id="5760545at2"/>
<feature type="domain" description="Autotransporter" evidence="1">
    <location>
        <begin position="379"/>
        <end position="660"/>
    </location>
</feature>
<dbReference type="PROSITE" id="PS51208">
    <property type="entry name" value="AUTOTRANSPORTER"/>
    <property type="match status" value="1"/>
</dbReference>